<evidence type="ECO:0000313" key="1">
    <source>
        <dbReference type="EMBL" id="EIC23845.1"/>
    </source>
</evidence>
<dbReference type="AlphaFoldDB" id="H8YW54"/>
<dbReference type="EMBL" id="JH603164">
    <property type="protein sequence ID" value="EIC23845.1"/>
    <property type="molecule type" value="Genomic_DNA"/>
</dbReference>
<dbReference type="Proteomes" id="UP000002964">
    <property type="component" value="Unassembled WGS sequence"/>
</dbReference>
<protein>
    <submittedName>
        <fullName evidence="1">Uncharacterized protein</fullName>
    </submittedName>
</protein>
<gene>
    <name evidence="1" type="ORF">Thi970DRAFT_00358</name>
</gene>
<evidence type="ECO:0000313" key="2">
    <source>
        <dbReference type="Proteomes" id="UP000002964"/>
    </source>
</evidence>
<sequence length="76" mass="8813">MLHPNQFRVMEAWVAFNLNEAPIQTERDGDFNVVALMVESRKLGIEVMEMTEDLLQPLIAEARDSFREHFAASRLH</sequence>
<name>H8YW54_9GAMM</name>
<dbReference type="eggNOG" id="ENOG502ZNHX">
    <property type="taxonomic scope" value="Bacteria"/>
</dbReference>
<reference evidence="2" key="1">
    <citation type="submission" date="2011-06" db="EMBL/GenBank/DDBJ databases">
        <authorList>
            <consortium name="US DOE Joint Genome Institute (JGI-PGF)"/>
            <person name="Lucas S."/>
            <person name="Han J."/>
            <person name="Lapidus A."/>
            <person name="Cheng J.-F."/>
            <person name="Goodwin L."/>
            <person name="Pitluck S."/>
            <person name="Peters L."/>
            <person name="Land M.L."/>
            <person name="Hauser L."/>
            <person name="Vogl K."/>
            <person name="Liu Z."/>
            <person name="Overmann J."/>
            <person name="Frigaard N.-U."/>
            <person name="Bryant D.A."/>
            <person name="Woyke T.J."/>
        </authorList>
    </citation>
    <scope>NUCLEOTIDE SEQUENCE [LARGE SCALE GENOMIC DNA]</scope>
    <source>
        <strain evidence="2">970</strain>
    </source>
</reference>
<organism evidence="1 2">
    <name type="scientific">Thiorhodovibrio frisius</name>
    <dbReference type="NCBI Taxonomy" id="631362"/>
    <lineage>
        <taxon>Bacteria</taxon>
        <taxon>Pseudomonadati</taxon>
        <taxon>Pseudomonadota</taxon>
        <taxon>Gammaproteobacteria</taxon>
        <taxon>Chromatiales</taxon>
        <taxon>Chromatiaceae</taxon>
        <taxon>Thiorhodovibrio</taxon>
    </lineage>
</organism>
<accession>H8YW54</accession>
<dbReference type="HOGENOM" id="CLU_2653371_0_0_6"/>
<proteinExistence type="predicted"/>
<keyword evidence="2" id="KW-1185">Reference proteome</keyword>
<reference evidence="1 2" key="2">
    <citation type="submission" date="2011-11" db="EMBL/GenBank/DDBJ databases">
        <authorList>
            <consortium name="US DOE Joint Genome Institute"/>
            <person name="Lucas S."/>
            <person name="Han J."/>
            <person name="Lapidus A."/>
            <person name="Cheng J.-F."/>
            <person name="Goodwin L."/>
            <person name="Pitluck S."/>
            <person name="Peters L."/>
            <person name="Ovchinnikova G."/>
            <person name="Zhang X."/>
            <person name="Detter J.C."/>
            <person name="Han C."/>
            <person name="Tapia R."/>
            <person name="Land M."/>
            <person name="Hauser L."/>
            <person name="Kyrpides N."/>
            <person name="Ivanova N."/>
            <person name="Pagani I."/>
            <person name="Vogl K."/>
            <person name="Liu Z."/>
            <person name="Overmann J."/>
            <person name="Frigaard N.-U."/>
            <person name="Bryant D."/>
            <person name="Woyke T."/>
        </authorList>
    </citation>
    <scope>NUCLEOTIDE SEQUENCE [LARGE SCALE GENOMIC DNA]</scope>
    <source>
        <strain evidence="1 2">970</strain>
    </source>
</reference>